<dbReference type="AlphaFoldDB" id="A0A6A3INJ7"/>
<dbReference type="InterPro" id="IPR045379">
    <property type="entry name" value="Crinkler_N"/>
</dbReference>
<protein>
    <recommendedName>
        <fullName evidence="5">Crinkler effector protein N-terminal domain-containing protein</fullName>
    </recommendedName>
</protein>
<keyword evidence="4" id="KW-0964">Secreted</keyword>
<keyword evidence="3" id="KW-0813">Transport</keyword>
<dbReference type="GO" id="GO:0005576">
    <property type="term" value="C:extracellular region"/>
    <property type="evidence" value="ECO:0007669"/>
    <property type="project" value="UniProtKB-SubCell"/>
</dbReference>
<dbReference type="Proteomes" id="UP000429607">
    <property type="component" value="Unassembled WGS sequence"/>
</dbReference>
<evidence type="ECO:0000259" key="5">
    <source>
        <dbReference type="Pfam" id="PF20147"/>
    </source>
</evidence>
<dbReference type="Gene3D" id="3.40.50.300">
    <property type="entry name" value="P-loop containing nucleotide triphosphate hydrolases"/>
    <property type="match status" value="1"/>
</dbReference>
<evidence type="ECO:0000256" key="1">
    <source>
        <dbReference type="ARBA" id="ARBA00004340"/>
    </source>
</evidence>
<evidence type="ECO:0000256" key="3">
    <source>
        <dbReference type="ARBA" id="ARBA00022448"/>
    </source>
</evidence>
<gene>
    <name evidence="6" type="ORF">PR001_g23396</name>
</gene>
<dbReference type="GO" id="GO:0043657">
    <property type="term" value="C:host cell"/>
    <property type="evidence" value="ECO:0007669"/>
    <property type="project" value="UniProtKB-SubCell"/>
</dbReference>
<proteinExistence type="predicted"/>
<comment type="subcellular location">
    <subcellularLocation>
        <location evidence="1">Host cell</location>
    </subcellularLocation>
    <subcellularLocation>
        <location evidence="2">Secreted</location>
    </subcellularLocation>
</comment>
<feature type="domain" description="Crinkler effector protein N-terminal" evidence="5">
    <location>
        <begin position="61"/>
        <end position="165"/>
    </location>
</feature>
<dbReference type="PANTHER" id="PTHR19241">
    <property type="entry name" value="ATP-BINDING CASSETTE TRANSPORTER"/>
    <property type="match status" value="1"/>
</dbReference>
<sequence length="227" mass="24844">MKRLTVGVELVAQPRIIFMDEPTSGMDAFSAKLIMNGVRKIANSGRAIVWYHHSPTQLGGSTLDVGIDDGQTIIQLMEAIKDRSDGLIKDPWPSLQLFLAKKDEGCGPWLTQLDAVQGVSGTSGYRRLLFPDAKLRDVGLARGQLGEVNDNERVAGKGPVHVLVKLPEQVADAASIRPEVPLPRTTALNEPERYAKECSSLDEWGVDASISFSSTRKMCWCTDDQPN</sequence>
<dbReference type="InterPro" id="IPR027417">
    <property type="entry name" value="P-loop_NTPase"/>
</dbReference>
<evidence type="ECO:0000256" key="4">
    <source>
        <dbReference type="ARBA" id="ARBA00022525"/>
    </source>
</evidence>
<dbReference type="EMBL" id="QXFV01002765">
    <property type="protein sequence ID" value="KAE8983640.1"/>
    <property type="molecule type" value="Genomic_DNA"/>
</dbReference>
<name>A0A6A3INJ7_9STRA</name>
<accession>A0A6A3INJ7</accession>
<dbReference type="Pfam" id="PF20147">
    <property type="entry name" value="Crinkler"/>
    <property type="match status" value="1"/>
</dbReference>
<dbReference type="SUPFAM" id="SSF52540">
    <property type="entry name" value="P-loop containing nucleoside triphosphate hydrolases"/>
    <property type="match status" value="1"/>
</dbReference>
<evidence type="ECO:0000256" key="2">
    <source>
        <dbReference type="ARBA" id="ARBA00004613"/>
    </source>
</evidence>
<organism evidence="6 7">
    <name type="scientific">Phytophthora rubi</name>
    <dbReference type="NCBI Taxonomy" id="129364"/>
    <lineage>
        <taxon>Eukaryota</taxon>
        <taxon>Sar</taxon>
        <taxon>Stramenopiles</taxon>
        <taxon>Oomycota</taxon>
        <taxon>Peronosporomycetes</taxon>
        <taxon>Peronosporales</taxon>
        <taxon>Peronosporaceae</taxon>
        <taxon>Phytophthora</taxon>
    </lineage>
</organism>
<evidence type="ECO:0000313" key="6">
    <source>
        <dbReference type="EMBL" id="KAE8983640.1"/>
    </source>
</evidence>
<reference evidence="6 7" key="1">
    <citation type="submission" date="2018-09" db="EMBL/GenBank/DDBJ databases">
        <title>Genomic investigation of the strawberry pathogen Phytophthora fragariae indicates pathogenicity is determined by transcriptional variation in three key races.</title>
        <authorList>
            <person name="Adams T.M."/>
            <person name="Armitage A.D."/>
            <person name="Sobczyk M.K."/>
            <person name="Bates H.J."/>
            <person name="Dunwell J.M."/>
            <person name="Nellist C.F."/>
            <person name="Harrison R.J."/>
        </authorList>
    </citation>
    <scope>NUCLEOTIDE SEQUENCE [LARGE SCALE GENOMIC DNA]</scope>
    <source>
        <strain evidence="6 7">SCRP249</strain>
    </source>
</reference>
<comment type="caution">
    <text evidence="6">The sequence shown here is derived from an EMBL/GenBank/DDBJ whole genome shotgun (WGS) entry which is preliminary data.</text>
</comment>
<evidence type="ECO:0000313" key="7">
    <source>
        <dbReference type="Proteomes" id="UP000429607"/>
    </source>
</evidence>